<evidence type="ECO:0000256" key="1">
    <source>
        <dbReference type="ARBA" id="ARBA00022612"/>
    </source>
</evidence>
<feature type="coiled-coil region" evidence="2">
    <location>
        <begin position="100"/>
        <end position="127"/>
    </location>
</feature>
<evidence type="ECO:0000256" key="3">
    <source>
        <dbReference type="SAM" id="MobiDB-lite"/>
    </source>
</evidence>
<evidence type="ECO:0000259" key="4">
    <source>
        <dbReference type="Pfam" id="PF10145"/>
    </source>
</evidence>
<protein>
    <submittedName>
        <fullName evidence="5">Phage tail tape measure protein, TP901 family, core region</fullName>
    </submittedName>
</protein>
<dbReference type="Proteomes" id="UP000182712">
    <property type="component" value="Unassembled WGS sequence"/>
</dbReference>
<dbReference type="InterPro" id="IPR010090">
    <property type="entry name" value="Phage_tape_meas"/>
</dbReference>
<feature type="domain" description="Phage tail tape measure protein" evidence="4">
    <location>
        <begin position="226"/>
        <end position="414"/>
    </location>
</feature>
<name>A0A1H9L8H4_9STRE</name>
<accession>A0A1H9L8H4</accession>
<evidence type="ECO:0000313" key="6">
    <source>
        <dbReference type="Proteomes" id="UP000182712"/>
    </source>
</evidence>
<keyword evidence="1" id="KW-1188">Viral release from host cell</keyword>
<evidence type="ECO:0000256" key="2">
    <source>
        <dbReference type="SAM" id="Coils"/>
    </source>
</evidence>
<feature type="region of interest" description="Disordered" evidence="3">
    <location>
        <begin position="1145"/>
        <end position="1171"/>
    </location>
</feature>
<sequence length="1394" mass="147815">MVSNLGELVATATLDIAPFMTNTKQLKTYMKSLDSSLKTVENSFKGQKSSLSNMKTLYNQTGQSLSAYQTLLKKQSDHYNQLKTEIGDVNNASSQERATLINAQAAMTATAAKVAELQNKYNSLGREIATQSSVFTKLGSGFTTFGNGLTTVGGKIQSFGSAVGGVGKALTAGVTTPIVAGAAAVVKSAISWESAFAGVKKTNDEVVDSNGNVVYSYADLESGLRGLTAQLPASHEEIAGVAEAAGQLGIKTQDVVSFTKTMIDMGESTNLSAEDAATAIAKIANITGLTSDEYQRFGSSVVALGNNFATTESDIVSMANRLAASGTLAGLTNQEILGLATAMSSVGIEAEAGGTAMTQTLSAIESAVAAGGEDLQKFATVAGESSEEFASKWKNKPIEAIQDFIRGLGQLDEKGSSATLVLDDMGLSGVRQSNMLKSLALAADTMTSAVDMSNQAWDENTALTNEANKRYETTESKLKMLKNQVKDTAIEFGGPLVDALSDALEAGKPFLETLSELAKKFSSLDKEQQQQIIKWGLIAAAAGPALSIVGKGVGIIGSVVSALGTFNKGIGTVLTSLGKFSGFIQTLGTSSASVETLAASAGTATTSVGGLSGAVGLLANPLGLVVGGAAVLAGGLVVLADAKERARESAEKYGTTLSNDTKGKLDEFSSAVTTAQTAMTNFETGATTSADNVKNAVADMMSAITQGAEDSKTRIDELAQKYGFTDEQVAAAKAKQDLIVSNSQAMTDQITAIYEKHNGDVSKLTTTEKTIVENNMKELCQARVQELGLGKDKEKAILEVFNGDIKNMTMAQLKDQSSALQEAMKEEQKSYKTQRDEIKESLDKGLIDQEEYNSRMAALKTQHNATMTEFGQALTKVAQEQDAQSGQFGVYAEKIRQVLEDYDMSFEDLSKQALESANKIGQNTAMIGTYTSDMSADAKSATDQWNALTLDPLTGELKTNAVQEVASALTAENGWNNMEFILKNANVNSNARVEVADALQKLGEWDNTTPEQKELLFQNDKGLLAIYESKEQLDIWNGMPANVKELLGENEKFTSSAETAKEMLDKWNNATPDQKDLIASNKTSEGVSAALDMLLTVPDEKKTDVKAENKTAKDAADAKATVDAIKQGSPIGLFAVDMTGSQTASAQSKIDNTQQKSPASLKAQNDTGDGTSKAQYAIDKVMQRAPIAIRAVDNATTTVRSIVGGFPAFHTIKVVAEAAGSLINKIFKNEKGTNFHPGGLALVNDQKGPTYRELVTLPNGTSFIPQGRNVMLPLPRGSKVLPAGKTKQLFPRYANGIGFENTRVADVARRIGNLQSQSDIVVASSDDSNVSKAINKLIELVAENTDSLDKLAERQVVIENYMDSERIGRSVAKSVTSEQERRESIKNAVYGMGW</sequence>
<dbReference type="RefSeq" id="WP_074626933.1">
    <property type="nucleotide sequence ID" value="NZ_FOGM01000001.1"/>
</dbReference>
<dbReference type="EMBL" id="FOGM01000001">
    <property type="protein sequence ID" value="SER07477.1"/>
    <property type="molecule type" value="Genomic_DNA"/>
</dbReference>
<dbReference type="PANTHER" id="PTHR37813:SF1">
    <property type="entry name" value="FELS-2 PROPHAGE PROTEIN"/>
    <property type="match status" value="1"/>
</dbReference>
<gene>
    <name evidence="5" type="ORF">SAMN04487840_10113</name>
</gene>
<dbReference type="NCBIfam" id="TIGR01760">
    <property type="entry name" value="tape_meas_TP901"/>
    <property type="match status" value="1"/>
</dbReference>
<reference evidence="5 6" key="1">
    <citation type="submission" date="2016-10" db="EMBL/GenBank/DDBJ databases">
        <authorList>
            <person name="de Groot N.N."/>
        </authorList>
    </citation>
    <scope>NUCLEOTIDE SEQUENCE [LARGE SCALE GENOMIC DNA]</scope>
    <source>
        <strain evidence="5 6">VTM2R47</strain>
    </source>
</reference>
<evidence type="ECO:0000313" key="5">
    <source>
        <dbReference type="EMBL" id="SER07477.1"/>
    </source>
</evidence>
<proteinExistence type="predicted"/>
<feature type="coiled-coil region" evidence="2">
    <location>
        <begin position="810"/>
        <end position="844"/>
    </location>
</feature>
<dbReference type="SUPFAM" id="SSF58100">
    <property type="entry name" value="Bacterial hemolysins"/>
    <property type="match status" value="1"/>
</dbReference>
<keyword evidence="2" id="KW-0175">Coiled coil</keyword>
<organism evidence="5 6">
    <name type="scientific">Streptococcus gallolyticus</name>
    <dbReference type="NCBI Taxonomy" id="315405"/>
    <lineage>
        <taxon>Bacteria</taxon>
        <taxon>Bacillati</taxon>
        <taxon>Bacillota</taxon>
        <taxon>Bacilli</taxon>
        <taxon>Lactobacillales</taxon>
        <taxon>Streptococcaceae</taxon>
        <taxon>Streptococcus</taxon>
    </lineage>
</organism>
<dbReference type="Pfam" id="PF10145">
    <property type="entry name" value="PhageMin_Tail"/>
    <property type="match status" value="1"/>
</dbReference>
<dbReference type="PANTHER" id="PTHR37813">
    <property type="entry name" value="FELS-2 PROPHAGE PROTEIN"/>
    <property type="match status" value="1"/>
</dbReference>
<feature type="coiled-coil region" evidence="2">
    <location>
        <begin position="464"/>
        <end position="491"/>
    </location>
</feature>